<evidence type="ECO:0000313" key="2">
    <source>
        <dbReference type="EMBL" id="GHD10068.1"/>
    </source>
</evidence>
<evidence type="ECO:0000313" key="3">
    <source>
        <dbReference type="Proteomes" id="UP000642819"/>
    </source>
</evidence>
<dbReference type="Proteomes" id="UP000642819">
    <property type="component" value="Unassembled WGS sequence"/>
</dbReference>
<evidence type="ECO:0000256" key="1">
    <source>
        <dbReference type="SAM" id="Phobius"/>
    </source>
</evidence>
<protein>
    <submittedName>
        <fullName evidence="2">Uncharacterized protein</fullName>
    </submittedName>
</protein>
<feature type="transmembrane region" description="Helical" evidence="1">
    <location>
        <begin position="22"/>
        <end position="44"/>
    </location>
</feature>
<keyword evidence="1" id="KW-0472">Membrane</keyword>
<dbReference type="RefSeq" id="WP_189350745.1">
    <property type="nucleotide sequence ID" value="NZ_BMXK01000010.1"/>
</dbReference>
<dbReference type="EMBL" id="BMXK01000010">
    <property type="protein sequence ID" value="GHD10068.1"/>
    <property type="molecule type" value="Genomic_DNA"/>
</dbReference>
<gene>
    <name evidence="2" type="ORF">GCM10008096_23210</name>
</gene>
<keyword evidence="1" id="KW-1133">Transmembrane helix</keyword>
<keyword evidence="1" id="KW-0812">Transmembrane</keyword>
<proteinExistence type="predicted"/>
<name>A0ABQ3GKA3_9MICC</name>
<organism evidence="2 3">
    <name type="scientific">Zhihengliuella salsuginis</name>
    <dbReference type="NCBI Taxonomy" id="578222"/>
    <lineage>
        <taxon>Bacteria</taxon>
        <taxon>Bacillati</taxon>
        <taxon>Actinomycetota</taxon>
        <taxon>Actinomycetes</taxon>
        <taxon>Micrococcales</taxon>
        <taxon>Micrococcaceae</taxon>
        <taxon>Zhihengliuella</taxon>
    </lineage>
</organism>
<reference evidence="3" key="1">
    <citation type="journal article" date="2019" name="Int. J. Syst. Evol. Microbiol.">
        <title>The Global Catalogue of Microorganisms (GCM) 10K type strain sequencing project: providing services to taxonomists for standard genome sequencing and annotation.</title>
        <authorList>
            <consortium name="The Broad Institute Genomics Platform"/>
            <consortium name="The Broad Institute Genome Sequencing Center for Infectious Disease"/>
            <person name="Wu L."/>
            <person name="Ma J."/>
        </authorList>
    </citation>
    <scope>NUCLEOTIDE SEQUENCE [LARGE SCALE GENOMIC DNA]</scope>
    <source>
        <strain evidence="3">KCTC 19466</strain>
    </source>
</reference>
<sequence>MWRHKIGATTVPSERTWPMAELLALLTGLLSTVTGLLDGVLANLPA</sequence>
<keyword evidence="3" id="KW-1185">Reference proteome</keyword>
<accession>A0ABQ3GKA3</accession>
<comment type="caution">
    <text evidence="2">The sequence shown here is derived from an EMBL/GenBank/DDBJ whole genome shotgun (WGS) entry which is preliminary data.</text>
</comment>